<dbReference type="RefSeq" id="WP_010060075.1">
    <property type="nucleotide sequence ID" value="NZ_CP013738.1"/>
</dbReference>
<dbReference type="AlphaFoldDB" id="A0A0U3KJL7"/>
<reference evidence="1 2" key="1">
    <citation type="journal article" date="2012" name="J. Bacteriol.">
        <title>Draft genome sequence of Streptomyces globisporus C-1027, which produces an antitumor antibiotic consisting of a nine-membered enediyne with a chromoprotein.</title>
        <authorList>
            <person name="Wang L."/>
            <person name="Wang S."/>
            <person name="He Q."/>
            <person name="Yu T."/>
            <person name="Li Q."/>
            <person name="Hong B."/>
        </authorList>
    </citation>
    <scope>NUCLEOTIDE SEQUENCE [LARGE SCALE GENOMIC DNA]</scope>
    <source>
        <strain evidence="1 2">C-1027</strain>
    </source>
</reference>
<keyword evidence="1" id="KW-0808">Transferase</keyword>
<evidence type="ECO:0000313" key="1">
    <source>
        <dbReference type="EMBL" id="ALU96302.1"/>
    </source>
</evidence>
<proteinExistence type="predicted"/>
<dbReference type="Gene3D" id="3.30.460.10">
    <property type="entry name" value="Beta Polymerase, domain 2"/>
    <property type="match status" value="1"/>
</dbReference>
<name>A0A0U3KJL7_STRGL</name>
<protein>
    <submittedName>
        <fullName evidence="1">Nucleotidyltransferase</fullName>
    </submittedName>
</protein>
<evidence type="ECO:0000313" key="2">
    <source>
        <dbReference type="Proteomes" id="UP000064183"/>
    </source>
</evidence>
<dbReference type="SUPFAM" id="SSF81301">
    <property type="entry name" value="Nucleotidyltransferase"/>
    <property type="match status" value="1"/>
</dbReference>
<sequence length="237" mass="25503">MDVLEVARALVLERHPDACAAFLGGSVLTSRRTARSDLDVVVLLDGPPAPYRESLRYRDWPVELFVHTEDTWHSFVTPEIAQRTSPLLWMCADGALLLDADGTGARMAETAKRLAAAGPPPVTGTALEDARYALTDLLDDFGAVTDAGERLFIVAELVRRTGELALLTHGTWLGGGKWLARRLEPVAPDLAGRLDAAAQTALRGAPEGLTALVTEVLDAAGGPLWEGYRRSGPRRTD</sequence>
<dbReference type="GeneID" id="27785669"/>
<dbReference type="Proteomes" id="UP000064183">
    <property type="component" value="Chromosome"/>
</dbReference>
<organism evidence="1 2">
    <name type="scientific">Streptomyces globisporus C-1027</name>
    <dbReference type="NCBI Taxonomy" id="1172567"/>
    <lineage>
        <taxon>Bacteria</taxon>
        <taxon>Bacillati</taxon>
        <taxon>Actinomycetota</taxon>
        <taxon>Actinomycetes</taxon>
        <taxon>Kitasatosporales</taxon>
        <taxon>Streptomycetaceae</taxon>
        <taxon>Streptomyces</taxon>
    </lineage>
</organism>
<dbReference type="GO" id="GO:0016740">
    <property type="term" value="F:transferase activity"/>
    <property type="evidence" value="ECO:0007669"/>
    <property type="project" value="UniProtKB-KW"/>
</dbReference>
<dbReference type="STRING" id="1172567.WQO_25040"/>
<dbReference type="EMBL" id="CP013738">
    <property type="protein sequence ID" value="ALU96302.1"/>
    <property type="molecule type" value="Genomic_DNA"/>
</dbReference>
<dbReference type="InterPro" id="IPR043519">
    <property type="entry name" value="NT_sf"/>
</dbReference>
<dbReference type="KEGG" id="sgb:WQO_25040"/>
<dbReference type="CDD" id="cd05403">
    <property type="entry name" value="NT_KNTase_like"/>
    <property type="match status" value="1"/>
</dbReference>
<gene>
    <name evidence="1" type="ORF">WQO_25040</name>
</gene>
<accession>A0A0U3KJL7</accession>